<dbReference type="SUPFAM" id="SSF48403">
    <property type="entry name" value="Ankyrin repeat"/>
    <property type="match status" value="1"/>
</dbReference>
<reference evidence="1" key="2">
    <citation type="submission" date="2020-11" db="EMBL/GenBank/DDBJ databases">
        <authorList>
            <person name="McCartney M.A."/>
            <person name="Auch B."/>
            <person name="Kono T."/>
            <person name="Mallez S."/>
            <person name="Becker A."/>
            <person name="Gohl D.M."/>
            <person name="Silverstein K.A.T."/>
            <person name="Koren S."/>
            <person name="Bechman K.B."/>
            <person name="Herman A."/>
            <person name="Abrahante J.E."/>
            <person name="Garbe J."/>
        </authorList>
    </citation>
    <scope>NUCLEOTIDE SEQUENCE</scope>
    <source>
        <strain evidence="1">Duluth1</strain>
        <tissue evidence="1">Whole animal</tissue>
    </source>
</reference>
<dbReference type="InterPro" id="IPR036770">
    <property type="entry name" value="Ankyrin_rpt-contain_sf"/>
</dbReference>
<sequence>MHKTYDWMDAKGETALYQACLNPPERPKGEGLEKAVTVEMLLGGGADPAISKDNKLPIHVAVELGELE</sequence>
<evidence type="ECO:0008006" key="3">
    <source>
        <dbReference type="Google" id="ProtNLM"/>
    </source>
</evidence>
<name>A0A9D4LQA4_DREPO</name>
<comment type="caution">
    <text evidence="1">The sequence shown here is derived from an EMBL/GenBank/DDBJ whole genome shotgun (WGS) entry which is preliminary data.</text>
</comment>
<reference evidence="1" key="1">
    <citation type="journal article" date="2019" name="bioRxiv">
        <title>The Genome of the Zebra Mussel, Dreissena polymorpha: A Resource for Invasive Species Research.</title>
        <authorList>
            <person name="McCartney M.A."/>
            <person name="Auch B."/>
            <person name="Kono T."/>
            <person name="Mallez S."/>
            <person name="Zhang Y."/>
            <person name="Obille A."/>
            <person name="Becker A."/>
            <person name="Abrahante J.E."/>
            <person name="Garbe J."/>
            <person name="Badalamenti J.P."/>
            <person name="Herman A."/>
            <person name="Mangelson H."/>
            <person name="Liachko I."/>
            <person name="Sullivan S."/>
            <person name="Sone E.D."/>
            <person name="Koren S."/>
            <person name="Silverstein K.A.T."/>
            <person name="Beckman K.B."/>
            <person name="Gohl D.M."/>
        </authorList>
    </citation>
    <scope>NUCLEOTIDE SEQUENCE</scope>
    <source>
        <strain evidence="1">Duluth1</strain>
        <tissue evidence="1">Whole animal</tissue>
    </source>
</reference>
<protein>
    <recommendedName>
        <fullName evidence="3">Ankyrin repeat domain-containing protein</fullName>
    </recommendedName>
</protein>
<dbReference type="EMBL" id="JAIWYP010000002">
    <property type="protein sequence ID" value="KAH3860831.1"/>
    <property type="molecule type" value="Genomic_DNA"/>
</dbReference>
<dbReference type="AlphaFoldDB" id="A0A9D4LQA4"/>
<proteinExistence type="predicted"/>
<gene>
    <name evidence="1" type="ORF">DPMN_023754</name>
</gene>
<evidence type="ECO:0000313" key="1">
    <source>
        <dbReference type="EMBL" id="KAH3860831.1"/>
    </source>
</evidence>
<dbReference type="Proteomes" id="UP000828390">
    <property type="component" value="Unassembled WGS sequence"/>
</dbReference>
<evidence type="ECO:0000313" key="2">
    <source>
        <dbReference type="Proteomes" id="UP000828390"/>
    </source>
</evidence>
<keyword evidence="2" id="KW-1185">Reference proteome</keyword>
<dbReference type="Gene3D" id="1.25.40.20">
    <property type="entry name" value="Ankyrin repeat-containing domain"/>
    <property type="match status" value="1"/>
</dbReference>
<organism evidence="1 2">
    <name type="scientific">Dreissena polymorpha</name>
    <name type="common">Zebra mussel</name>
    <name type="synonym">Mytilus polymorpha</name>
    <dbReference type="NCBI Taxonomy" id="45954"/>
    <lineage>
        <taxon>Eukaryota</taxon>
        <taxon>Metazoa</taxon>
        <taxon>Spiralia</taxon>
        <taxon>Lophotrochozoa</taxon>
        <taxon>Mollusca</taxon>
        <taxon>Bivalvia</taxon>
        <taxon>Autobranchia</taxon>
        <taxon>Heteroconchia</taxon>
        <taxon>Euheterodonta</taxon>
        <taxon>Imparidentia</taxon>
        <taxon>Neoheterodontei</taxon>
        <taxon>Myida</taxon>
        <taxon>Dreissenoidea</taxon>
        <taxon>Dreissenidae</taxon>
        <taxon>Dreissena</taxon>
    </lineage>
</organism>
<accession>A0A9D4LQA4</accession>